<organism evidence="5 6">
    <name type="scientific">Peribacillus faecalis</name>
    <dbReference type="NCBI Taxonomy" id="2772559"/>
    <lineage>
        <taxon>Bacteria</taxon>
        <taxon>Bacillati</taxon>
        <taxon>Bacillota</taxon>
        <taxon>Bacilli</taxon>
        <taxon>Bacillales</taxon>
        <taxon>Bacillaceae</taxon>
        <taxon>Peribacillus</taxon>
    </lineage>
</organism>
<dbReference type="CDD" id="cd04486">
    <property type="entry name" value="YhcR_OBF_like"/>
    <property type="match status" value="2"/>
</dbReference>
<evidence type="ECO:0000259" key="2">
    <source>
        <dbReference type="Pfam" id="PF13290"/>
    </source>
</evidence>
<dbReference type="PANTHER" id="PTHR42834">
    <property type="entry name" value="ENDONUCLEASE/EXONUCLEASE/PHOSPHATASE FAMILY PROTEIN (AFU_ORTHOLOGUE AFUA_3G09210)"/>
    <property type="match status" value="1"/>
</dbReference>
<feature type="domain" description="Endonuclease/exonuclease/phosphatase" evidence="3">
    <location>
        <begin position="808"/>
        <end position="955"/>
    </location>
</feature>
<dbReference type="InterPro" id="IPR059177">
    <property type="entry name" value="GH29D-like_dom"/>
</dbReference>
<name>A0A927CVB0_9BACI</name>
<reference evidence="5" key="1">
    <citation type="submission" date="2020-09" db="EMBL/GenBank/DDBJ databases">
        <title>Bacillus faecalis sp. nov., a moderately halophilic bacterium isolated from cow faeces.</title>
        <authorList>
            <person name="Jiang L."/>
            <person name="Lee J."/>
        </authorList>
    </citation>
    <scope>NUCLEOTIDE SEQUENCE</scope>
    <source>
        <strain evidence="5">AGMB 02131</strain>
    </source>
</reference>
<keyword evidence="5" id="KW-0255">Endonuclease</keyword>
<feature type="domain" description="GH29D-like beta-sandwich" evidence="2">
    <location>
        <begin position="346"/>
        <end position="412"/>
    </location>
</feature>
<dbReference type="InterPro" id="IPR036691">
    <property type="entry name" value="Endo/exonu/phosph_ase_sf"/>
</dbReference>
<dbReference type="Proteomes" id="UP000602076">
    <property type="component" value="Unassembled WGS sequence"/>
</dbReference>
<feature type="region of interest" description="Disordered" evidence="1">
    <location>
        <begin position="1273"/>
        <end position="1311"/>
    </location>
</feature>
<evidence type="ECO:0000313" key="5">
    <source>
        <dbReference type="EMBL" id="MBD3107741.1"/>
    </source>
</evidence>
<dbReference type="RefSeq" id="WP_190997288.1">
    <property type="nucleotide sequence ID" value="NZ_JACXSI010000010.1"/>
</dbReference>
<feature type="domain" description="Endonuclease YhcR N-terminal" evidence="4">
    <location>
        <begin position="37"/>
        <end position="144"/>
    </location>
</feature>
<keyword evidence="5" id="KW-0540">Nuclease</keyword>
<sequence length="1431" mass="155269">MKNFWKRTGKIFVVLILLLGFSLPNFNGLFAKAETVISVADAIANNSGTATVEGYIVAYTLGTKNYTRDPARFNGDTNIAIADSPSETDPSKIMPVQITNTGNWRTTFGLQSNPSNIGKKVRVTGTLEAYFTVPGLRTPTAMSFVDGSTPDPEPEPENPELKTIAEIRGTSLDTKVATTGIVTAVFGGSNDTVYIQDDTAGIVLYGPNLGLEVGDQVEAQGNLTEYSSLLEIVLTKNDIKVIGKTDVPEATIVKASELREEIEGMLLSVENVKIVSVSGANYTAEDSEGTRFIIRTTNPSLFVAGKTYDSITGALGAFNNVYQLLPRGAEDVIENANKVQAVTANPPAGFIKPGTEVTLSTATDGATIHYTLNDDTPTAESATFEEPIVIDENVVIKAIALKDGMENSDVATFNYMLQEGEVRIHDIQGISHYSLYDGQNVSDIEGIVTHVASNSEFYMQDLQPDDDDQTSEGILVYRSGHGKKVGDIVKVTGEVKEYYRGSSQGTDLPITEIAASSITTVSSNNELPEPIVIGKDRIPPTVEIDSDSLTVFNPEVDGIDFYESIEGMLIEIEDPKIVAPVYSGELVVVAKQTETNTNAGGLKLTAEDGNPERLHIVTNSSNLVAKAGDYFNEPIKGIMSYSNSNFKVLLSGNLPQIQEGATKQEITSIEKVDDQLTIATYNIENFSATTSAAKVTKIAQSIITNLKSPDIIGLTEVQDNNGATNNGETSADQTAQVLINKIKELGGSTYVYTDVAPVNNQDGGQPGGNIRPGFLYNPERVTLAEGSKGKATEAVAYADGKLSVNPGVIDPTNAAFESSRKPLVAQFEFQDESVIVIANHFNSKSGDQPLFGSNQPPVLSSEVQRNKIAAVVNGFVKSVQADNPEANVVVVGDFNDFEFSNPMNILKGNELTNMIDAVPFEKRYTYSYQGNSQVLDHILVSNNLASSTIVDIPHLNSSLMEEHGRASDHDPVLIQTKLKNIPVKTYAKTFNLTGFKTNKLSVNTPDSLVDLDQTSIIADAIYLKYTATLKGDGLRNTKVVISSASAETIIDITGAEVKEVVIENADIKEIHGAENVQKWTVADGVDTSKIKFFDSKGKAIASPFVPESAIDIILKKQFPNVSVQKGTSHTINLNEYFQSLTGLKLNYSTTIGFIEEDILTLPVDEEGNYIIAVTASNGSSEFTTTFSLIVSSNSEIDSYYRTAVNKTGSELKAALHNIIKEHTKLTYSQVWDALKETDEDPANSNNVILLYANKSISKSSNGGNVGQWNREHVWPQSHGNFGTNAGPGTDLHNLKPEDVQANSSRGNKDFDNGGQKNRFCECYTDSDSWEPPDHVKGDVARMMFYMAVRYEGAGELDLELVDYTGTGSNPILGKLSTLIEWNELDPVDDFERNRNNIIYSKWQHNRNPFIDYPEWAEEIWGAAINKANAAS</sequence>
<dbReference type="InterPro" id="IPR044925">
    <property type="entry name" value="His-Me_finger_sf"/>
</dbReference>
<dbReference type="InterPro" id="IPR045939">
    <property type="entry name" value="YhcR_N"/>
</dbReference>
<dbReference type="GO" id="GO:0004519">
    <property type="term" value="F:endonuclease activity"/>
    <property type="evidence" value="ECO:0007669"/>
    <property type="project" value="UniProtKB-KW"/>
</dbReference>
<evidence type="ECO:0000259" key="3">
    <source>
        <dbReference type="Pfam" id="PF19580"/>
    </source>
</evidence>
<protein>
    <submittedName>
        <fullName evidence="5">Endonuclease</fullName>
    </submittedName>
</protein>
<dbReference type="InterPro" id="IPR005135">
    <property type="entry name" value="Endo/exonuclease/phosphatase"/>
</dbReference>
<accession>A0A927CVB0</accession>
<dbReference type="Gene3D" id="3.60.10.10">
    <property type="entry name" value="Endonuclease/exonuclease/phosphatase"/>
    <property type="match status" value="1"/>
</dbReference>
<dbReference type="SUPFAM" id="SSF54060">
    <property type="entry name" value="His-Me finger endonucleases"/>
    <property type="match status" value="1"/>
</dbReference>
<evidence type="ECO:0000313" key="6">
    <source>
        <dbReference type="Proteomes" id="UP000602076"/>
    </source>
</evidence>
<evidence type="ECO:0000259" key="4">
    <source>
        <dbReference type="Pfam" id="PF19886"/>
    </source>
</evidence>
<keyword evidence="5" id="KW-0378">Hydrolase</keyword>
<dbReference type="Pfam" id="PF04231">
    <property type="entry name" value="Endonuclease_1"/>
    <property type="match status" value="1"/>
</dbReference>
<dbReference type="SUPFAM" id="SSF56219">
    <property type="entry name" value="DNase I-like"/>
    <property type="match status" value="1"/>
</dbReference>
<dbReference type="Pfam" id="PF13290">
    <property type="entry name" value="CHB_HEX_C_1"/>
    <property type="match status" value="1"/>
</dbReference>
<dbReference type="InterPro" id="IPR007346">
    <property type="entry name" value="Endonuclease-I"/>
</dbReference>
<gene>
    <name evidence="5" type="ORF">IEO70_05120</name>
</gene>
<evidence type="ECO:0000256" key="1">
    <source>
        <dbReference type="SAM" id="MobiDB-lite"/>
    </source>
</evidence>
<comment type="caution">
    <text evidence="5">The sequence shown here is derived from an EMBL/GenBank/DDBJ whole genome shotgun (WGS) entry which is preliminary data.</text>
</comment>
<dbReference type="Pfam" id="PF19580">
    <property type="entry name" value="Exo_endo_phos_3"/>
    <property type="match status" value="1"/>
</dbReference>
<dbReference type="Pfam" id="PF19886">
    <property type="entry name" value="DUF6359"/>
    <property type="match status" value="1"/>
</dbReference>
<dbReference type="CDD" id="cd10283">
    <property type="entry name" value="MnuA_DNase1-like"/>
    <property type="match status" value="1"/>
</dbReference>
<dbReference type="EMBL" id="JACXSI010000010">
    <property type="protein sequence ID" value="MBD3107741.1"/>
    <property type="molecule type" value="Genomic_DNA"/>
</dbReference>
<keyword evidence="6" id="KW-1185">Reference proteome</keyword>
<proteinExistence type="predicted"/>
<dbReference type="PANTHER" id="PTHR42834:SF1">
    <property type="entry name" value="ENDONUCLEASE_EXONUCLEASE_PHOSPHATASE FAMILY PROTEIN (AFU_ORTHOLOGUE AFUA_3G09210)"/>
    <property type="match status" value="1"/>
</dbReference>